<gene>
    <name evidence="1" type="ORF">PECUL_23A052732</name>
</gene>
<evidence type="ECO:0000313" key="1">
    <source>
        <dbReference type="EMBL" id="CAH2274611.1"/>
    </source>
</evidence>
<keyword evidence="2" id="KW-1185">Reference proteome</keyword>
<evidence type="ECO:0000313" key="2">
    <source>
        <dbReference type="Proteomes" id="UP001295444"/>
    </source>
</evidence>
<organism evidence="1 2">
    <name type="scientific">Pelobates cultripes</name>
    <name type="common">Western spadefoot toad</name>
    <dbReference type="NCBI Taxonomy" id="61616"/>
    <lineage>
        <taxon>Eukaryota</taxon>
        <taxon>Metazoa</taxon>
        <taxon>Chordata</taxon>
        <taxon>Craniata</taxon>
        <taxon>Vertebrata</taxon>
        <taxon>Euteleostomi</taxon>
        <taxon>Amphibia</taxon>
        <taxon>Batrachia</taxon>
        <taxon>Anura</taxon>
        <taxon>Pelobatoidea</taxon>
        <taxon>Pelobatidae</taxon>
        <taxon>Pelobates</taxon>
    </lineage>
</organism>
<dbReference type="EMBL" id="OW240914">
    <property type="protein sequence ID" value="CAH2274611.1"/>
    <property type="molecule type" value="Genomic_DNA"/>
</dbReference>
<name>A0AAD1VV71_PELCU</name>
<feature type="non-terminal residue" evidence="1">
    <location>
        <position position="50"/>
    </location>
</feature>
<sequence length="50" mass="5633">KDLRNSIKKRKSSVCFRMKGVLLSEVYTRSLVGINVRLLDLFLGCGYPSA</sequence>
<reference evidence="1" key="1">
    <citation type="submission" date="2022-03" db="EMBL/GenBank/DDBJ databases">
        <authorList>
            <person name="Alioto T."/>
            <person name="Alioto T."/>
            <person name="Gomez Garrido J."/>
        </authorList>
    </citation>
    <scope>NUCLEOTIDE SEQUENCE</scope>
</reference>
<accession>A0AAD1VV71</accession>
<protein>
    <submittedName>
        <fullName evidence="1">Uncharacterized protein</fullName>
    </submittedName>
</protein>
<dbReference type="AlphaFoldDB" id="A0AAD1VV71"/>
<proteinExistence type="predicted"/>
<dbReference type="Proteomes" id="UP001295444">
    <property type="component" value="Chromosome 03"/>
</dbReference>
<feature type="non-terminal residue" evidence="1">
    <location>
        <position position="1"/>
    </location>
</feature>